<dbReference type="Gene3D" id="3.90.1310.10">
    <property type="entry name" value="Penicillin-binding protein 2a (Domain 2)"/>
    <property type="match status" value="1"/>
</dbReference>
<dbReference type="eggNOG" id="COG0768">
    <property type="taxonomic scope" value="Bacteria"/>
</dbReference>
<evidence type="ECO:0000256" key="13">
    <source>
        <dbReference type="ARBA" id="ARBA00023316"/>
    </source>
</evidence>
<dbReference type="NCBIfam" id="TIGR03423">
    <property type="entry name" value="pbp2_mrdA"/>
    <property type="match status" value="1"/>
</dbReference>
<sequence length="608" mass="68337">MESRGKILIIAVVVLCLIIVVRLFYIQVLDSSYKIFANNNALRYQIQFPPRGEVYDRNGEFLVQSKEAYDLLCIPREVTPFDTVRFASIIGVEVADVRAEIQKARKYSTRRPSVLFKQLSKEVKLRLEERRFRGFFTQYRTVRTYPTKMAGNLLGYVGEVDDRDMSRDPYYKMGDFIGKTGIEKAYEEQLRGIKGVKVELVDVHGMPKGAYQDGVYDTLAQPGRAIYSTIDGKLQQLAEELLQGKVGAVVAIEPATGEILVMANSPSYDPDLLVGRDRSKNYARMVFDLRQPLYNRAVMSSYPPGSTFKTVNGLIGMQLGVATENDLHSCPGGYPMGGVIRPKCHAHYSPLNMSGAVANSCNAYFAYVFRDILDRGKVAPTFRERYDIWREYVMSFGFGRKLGSDFTGERNGNVPSADYYNRIYNNRWNSYTVISLSIGQGEMGCTPLQMANMAAIIANRGYYYIPHVVKRVEGQDTIHSRFTEKHYTKVAPEHFNSVVEGMYQAVNVAGTATIARVAGLDICGKTGTAQNPQGADHSVFMSFAPRDNPKIAIYVFIEHGRFGATTAAPIASLLAEQYLTDTIKRPDMVEYVKNMQVHYPMYDRVGAR</sequence>
<dbReference type="GO" id="GO:0071555">
    <property type="term" value="P:cell wall organization"/>
    <property type="evidence" value="ECO:0007669"/>
    <property type="project" value="UniProtKB-KW"/>
</dbReference>
<dbReference type="STRING" id="1433126.BN938_1336"/>
<dbReference type="InterPro" id="IPR050515">
    <property type="entry name" value="Beta-lactam/transpept"/>
</dbReference>
<dbReference type="GO" id="GO:0009002">
    <property type="term" value="F:serine-type D-Ala-D-Ala carboxypeptidase activity"/>
    <property type="evidence" value="ECO:0007669"/>
    <property type="project" value="InterPro"/>
</dbReference>
<dbReference type="GO" id="GO:0008360">
    <property type="term" value="P:regulation of cell shape"/>
    <property type="evidence" value="ECO:0007669"/>
    <property type="project" value="UniProtKB-KW"/>
</dbReference>
<evidence type="ECO:0000256" key="8">
    <source>
        <dbReference type="ARBA" id="ARBA00022801"/>
    </source>
</evidence>
<evidence type="ECO:0000256" key="1">
    <source>
        <dbReference type="ARBA" id="ARBA00004167"/>
    </source>
</evidence>
<dbReference type="HOGENOM" id="CLU_009289_1_2_10"/>
<gene>
    <name evidence="17" type="ORF">BN938_1336</name>
</gene>
<accession>A0A060RD18</accession>
<evidence type="ECO:0000256" key="4">
    <source>
        <dbReference type="ARBA" id="ARBA00022519"/>
    </source>
</evidence>
<name>A0A060RD18_9BACT</name>
<reference evidence="17 18" key="1">
    <citation type="journal article" date="2015" name="Genome Announc.">
        <title>Complete Genome Sequence of the Novel Leech Symbiont Mucinivorans hirudinis M3T.</title>
        <authorList>
            <person name="Nelson M.C."/>
            <person name="Bomar L."/>
            <person name="Graf J."/>
        </authorList>
    </citation>
    <scope>NUCLEOTIDE SEQUENCE [LARGE SCALE GENOMIC DNA]</scope>
    <source>
        <strain evidence="18">M3</strain>
    </source>
</reference>
<dbReference type="InterPro" id="IPR005311">
    <property type="entry name" value="PBP_dimer"/>
</dbReference>
<dbReference type="GO" id="GO:0009252">
    <property type="term" value="P:peptidoglycan biosynthetic process"/>
    <property type="evidence" value="ECO:0007669"/>
    <property type="project" value="UniProtKB-KW"/>
</dbReference>
<dbReference type="InterPro" id="IPR012338">
    <property type="entry name" value="Beta-lactam/transpept-like"/>
</dbReference>
<dbReference type="AlphaFoldDB" id="A0A060RD18"/>
<dbReference type="GO" id="GO:0005886">
    <property type="term" value="C:plasma membrane"/>
    <property type="evidence" value="ECO:0007669"/>
    <property type="project" value="UniProtKB-SubCell"/>
</dbReference>
<dbReference type="Gene3D" id="3.40.710.10">
    <property type="entry name" value="DD-peptidase/beta-lactamase superfamily"/>
    <property type="match status" value="1"/>
</dbReference>
<evidence type="ECO:0000313" key="18">
    <source>
        <dbReference type="Proteomes" id="UP000027616"/>
    </source>
</evidence>
<dbReference type="Gene3D" id="3.30.1390.30">
    <property type="entry name" value="Penicillin-binding protein 2a, domain 3"/>
    <property type="match status" value="1"/>
</dbReference>
<evidence type="ECO:0000256" key="14">
    <source>
        <dbReference type="SAM" id="Phobius"/>
    </source>
</evidence>
<evidence type="ECO:0000313" key="17">
    <source>
        <dbReference type="EMBL" id="CDN31424.1"/>
    </source>
</evidence>
<dbReference type="InterPro" id="IPR036138">
    <property type="entry name" value="PBP_dimer_sf"/>
</dbReference>
<keyword evidence="8" id="KW-0378">Hydrolase</keyword>
<dbReference type="Pfam" id="PF03717">
    <property type="entry name" value="PBP_dimer"/>
    <property type="match status" value="1"/>
</dbReference>
<dbReference type="GO" id="GO:0006508">
    <property type="term" value="P:proteolysis"/>
    <property type="evidence" value="ECO:0007669"/>
    <property type="project" value="UniProtKB-KW"/>
</dbReference>
<dbReference type="InterPro" id="IPR017790">
    <property type="entry name" value="Penicillin-binding_protein_2"/>
</dbReference>
<dbReference type="Proteomes" id="UP000027616">
    <property type="component" value="Chromosome I"/>
</dbReference>
<dbReference type="Pfam" id="PF00905">
    <property type="entry name" value="Transpeptidase"/>
    <property type="match status" value="1"/>
</dbReference>
<dbReference type="GO" id="GO:0008658">
    <property type="term" value="F:penicillin binding"/>
    <property type="evidence" value="ECO:0007669"/>
    <property type="project" value="InterPro"/>
</dbReference>
<evidence type="ECO:0000256" key="9">
    <source>
        <dbReference type="ARBA" id="ARBA00022960"/>
    </source>
</evidence>
<dbReference type="EMBL" id="HG934468">
    <property type="protein sequence ID" value="CDN31424.1"/>
    <property type="molecule type" value="Genomic_DNA"/>
</dbReference>
<evidence type="ECO:0000256" key="2">
    <source>
        <dbReference type="ARBA" id="ARBA00004236"/>
    </source>
</evidence>
<dbReference type="PANTHER" id="PTHR30627">
    <property type="entry name" value="PEPTIDOGLYCAN D,D-TRANSPEPTIDASE"/>
    <property type="match status" value="1"/>
</dbReference>
<keyword evidence="18" id="KW-1185">Reference proteome</keyword>
<dbReference type="GO" id="GO:0071972">
    <property type="term" value="F:peptidoglycan L,D-transpeptidase activity"/>
    <property type="evidence" value="ECO:0007669"/>
    <property type="project" value="TreeGrafter"/>
</dbReference>
<evidence type="ECO:0000256" key="10">
    <source>
        <dbReference type="ARBA" id="ARBA00022984"/>
    </source>
</evidence>
<comment type="subcellular location">
    <subcellularLocation>
        <location evidence="2">Cell membrane</location>
    </subcellularLocation>
    <subcellularLocation>
        <location evidence="1">Membrane</location>
        <topology evidence="1">Single-pass membrane protein</topology>
    </subcellularLocation>
</comment>
<protein>
    <submittedName>
        <fullName evidence="17">Penicillin-binding protein 2 (PBP-2)</fullName>
    </submittedName>
</protein>
<keyword evidence="13" id="KW-0961">Cell wall biogenesis/degradation</keyword>
<organism evidence="17 18">
    <name type="scientific">Mucinivorans hirudinis</name>
    <dbReference type="NCBI Taxonomy" id="1433126"/>
    <lineage>
        <taxon>Bacteria</taxon>
        <taxon>Pseudomonadati</taxon>
        <taxon>Bacteroidota</taxon>
        <taxon>Bacteroidia</taxon>
        <taxon>Bacteroidales</taxon>
        <taxon>Rikenellaceae</taxon>
        <taxon>Mucinivorans</taxon>
    </lineage>
</organism>
<evidence type="ECO:0000256" key="11">
    <source>
        <dbReference type="ARBA" id="ARBA00022989"/>
    </source>
</evidence>
<keyword evidence="6" id="KW-0645">Protease</keyword>
<evidence type="ECO:0000256" key="7">
    <source>
        <dbReference type="ARBA" id="ARBA00022692"/>
    </source>
</evidence>
<dbReference type="InterPro" id="IPR001460">
    <property type="entry name" value="PCN-bd_Tpept"/>
</dbReference>
<evidence type="ECO:0000256" key="12">
    <source>
        <dbReference type="ARBA" id="ARBA00023136"/>
    </source>
</evidence>
<evidence type="ECO:0000256" key="5">
    <source>
        <dbReference type="ARBA" id="ARBA00022645"/>
    </source>
</evidence>
<feature type="domain" description="Penicillin-binding protein dimerisation" evidence="16">
    <location>
        <begin position="49"/>
        <end position="206"/>
    </location>
</feature>
<keyword evidence="7 14" id="KW-0812">Transmembrane</keyword>
<feature type="domain" description="Penicillin-binding protein transpeptidase" evidence="15">
    <location>
        <begin position="247"/>
        <end position="572"/>
    </location>
</feature>
<keyword evidence="10" id="KW-0573">Peptidoglycan synthesis</keyword>
<keyword evidence="12 14" id="KW-0472">Membrane</keyword>
<feature type="transmembrane region" description="Helical" evidence="14">
    <location>
        <begin position="7"/>
        <end position="25"/>
    </location>
</feature>
<dbReference type="KEGG" id="rbc:BN938_1336"/>
<proteinExistence type="predicted"/>
<dbReference type="SUPFAM" id="SSF56519">
    <property type="entry name" value="Penicillin binding protein dimerisation domain"/>
    <property type="match status" value="1"/>
</dbReference>
<keyword evidence="9" id="KW-0133">Cell shape</keyword>
<keyword evidence="5" id="KW-0121">Carboxypeptidase</keyword>
<evidence type="ECO:0000256" key="3">
    <source>
        <dbReference type="ARBA" id="ARBA00022475"/>
    </source>
</evidence>
<dbReference type="OrthoDB" id="9766847at2"/>
<dbReference type="SUPFAM" id="SSF56601">
    <property type="entry name" value="beta-lactamase/transpeptidase-like"/>
    <property type="match status" value="1"/>
</dbReference>
<evidence type="ECO:0000256" key="6">
    <source>
        <dbReference type="ARBA" id="ARBA00022670"/>
    </source>
</evidence>
<dbReference type="PATRIC" id="fig|1433126.3.peg.1321"/>
<keyword evidence="11 14" id="KW-1133">Transmembrane helix</keyword>
<keyword evidence="3" id="KW-1003">Cell membrane</keyword>
<evidence type="ECO:0000259" key="15">
    <source>
        <dbReference type="Pfam" id="PF00905"/>
    </source>
</evidence>
<dbReference type="PANTHER" id="PTHR30627:SF2">
    <property type="entry name" value="PEPTIDOGLYCAN D,D-TRANSPEPTIDASE MRDA"/>
    <property type="match status" value="1"/>
</dbReference>
<keyword evidence="4" id="KW-0997">Cell inner membrane</keyword>
<dbReference type="FunFam" id="3.40.710.10:FF:000024">
    <property type="entry name" value="Penicillin-binding protein 2"/>
    <property type="match status" value="1"/>
</dbReference>
<evidence type="ECO:0000259" key="16">
    <source>
        <dbReference type="Pfam" id="PF03717"/>
    </source>
</evidence>